<protein>
    <submittedName>
        <fullName evidence="1">Uncharacterized protein</fullName>
    </submittedName>
</protein>
<dbReference type="EMBL" id="JAUUCC010000015">
    <property type="protein sequence ID" value="MEE2050475.1"/>
    <property type="molecule type" value="Genomic_DNA"/>
</dbReference>
<evidence type="ECO:0000313" key="2">
    <source>
        <dbReference type="Proteomes" id="UP001348641"/>
    </source>
</evidence>
<evidence type="ECO:0000313" key="1">
    <source>
        <dbReference type="EMBL" id="MEE2050475.1"/>
    </source>
</evidence>
<dbReference type="RefSeq" id="WP_330157694.1">
    <property type="nucleotide sequence ID" value="NZ_BAAAJA010000046.1"/>
</dbReference>
<proteinExistence type="predicted"/>
<sequence length="114" mass="12610">MFSDAQATVLGRLFLDSTGVGQPIAECRRCRSWRISGYSKIASASSDRVRVEFYRRIGTADLLPEHATLRALREEPGRSLPFASPKVPDRWVLHGTIGNQDALGRSRPGTVADR</sequence>
<name>A0ABU7KMF8_9ACTN</name>
<organism evidence="1 2">
    <name type="scientific">Nocardiopsis tropica</name>
    <dbReference type="NCBI Taxonomy" id="109330"/>
    <lineage>
        <taxon>Bacteria</taxon>
        <taxon>Bacillati</taxon>
        <taxon>Actinomycetota</taxon>
        <taxon>Actinomycetes</taxon>
        <taxon>Streptosporangiales</taxon>
        <taxon>Nocardiopsidaceae</taxon>
        <taxon>Nocardiopsis</taxon>
    </lineage>
</organism>
<dbReference type="Proteomes" id="UP001348641">
    <property type="component" value="Unassembled WGS sequence"/>
</dbReference>
<comment type="caution">
    <text evidence="1">The sequence shown here is derived from an EMBL/GenBank/DDBJ whole genome shotgun (WGS) entry which is preliminary data.</text>
</comment>
<accession>A0ABU7KMF8</accession>
<reference evidence="1 2" key="1">
    <citation type="submission" date="2023-07" db="EMBL/GenBank/DDBJ databases">
        <authorList>
            <person name="Girao M."/>
            <person name="Carvalho M.F."/>
        </authorList>
    </citation>
    <scope>NUCLEOTIDE SEQUENCE [LARGE SCALE GENOMIC DNA]</scope>
    <source>
        <strain evidence="1 2">66/93</strain>
    </source>
</reference>
<gene>
    <name evidence="1" type="ORF">Q8A49_08190</name>
</gene>